<dbReference type="KEGG" id="fme:FOMMEDRAFT_163744"/>
<dbReference type="EMBL" id="JH718895">
    <property type="protein sequence ID" value="EJC97367.1"/>
    <property type="molecule type" value="Genomic_DNA"/>
</dbReference>
<dbReference type="GeneID" id="18676056"/>
<evidence type="ECO:0000256" key="2">
    <source>
        <dbReference type="SAM" id="MobiDB-lite"/>
    </source>
</evidence>
<dbReference type="AlphaFoldDB" id="R7SGE7"/>
<gene>
    <name evidence="3" type="ORF">FOMMEDRAFT_163744</name>
</gene>
<dbReference type="Proteomes" id="UP000053630">
    <property type="component" value="Unassembled WGS sequence"/>
</dbReference>
<evidence type="ECO:0008006" key="5">
    <source>
        <dbReference type="Google" id="ProtNLM"/>
    </source>
</evidence>
<keyword evidence="1" id="KW-0103">Bromodomain</keyword>
<dbReference type="InterPro" id="IPR036427">
    <property type="entry name" value="Bromodomain-like_sf"/>
</dbReference>
<proteinExistence type="predicted"/>
<organism evidence="3 4">
    <name type="scientific">Fomitiporia mediterranea (strain MF3/22)</name>
    <name type="common">Grapevine white-rot fungus</name>
    <dbReference type="NCBI Taxonomy" id="694068"/>
    <lineage>
        <taxon>Eukaryota</taxon>
        <taxon>Fungi</taxon>
        <taxon>Dikarya</taxon>
        <taxon>Basidiomycota</taxon>
        <taxon>Agaricomycotina</taxon>
        <taxon>Agaricomycetes</taxon>
        <taxon>Hymenochaetales</taxon>
        <taxon>Hymenochaetaceae</taxon>
        <taxon>Fomitiporia</taxon>
    </lineage>
</organism>
<accession>R7SGE7</accession>
<dbReference type="SUPFAM" id="SSF47370">
    <property type="entry name" value="Bromodomain"/>
    <property type="match status" value="1"/>
</dbReference>
<sequence length="109" mass="11594">MSNSDSDSGSASDSSSSPAPPLPTTVLSTATEDRSTTPSPSQDRKATLSPAQYRFCVSTVRKLCKLKDATPFLNPVDLVAFNIPHYPSIVKHPVDSAILYCKLVASNPV</sequence>
<feature type="compositionally biased region" description="Low complexity" evidence="2">
    <location>
        <begin position="1"/>
        <end position="17"/>
    </location>
</feature>
<dbReference type="Gene3D" id="1.20.920.10">
    <property type="entry name" value="Bromodomain-like"/>
    <property type="match status" value="1"/>
</dbReference>
<keyword evidence="4" id="KW-1185">Reference proteome</keyword>
<feature type="region of interest" description="Disordered" evidence="2">
    <location>
        <begin position="1"/>
        <end position="48"/>
    </location>
</feature>
<dbReference type="OrthoDB" id="10264376at2759"/>
<name>R7SGE7_FOMME</name>
<evidence type="ECO:0000313" key="4">
    <source>
        <dbReference type="Proteomes" id="UP000053630"/>
    </source>
</evidence>
<dbReference type="GO" id="GO:0006325">
    <property type="term" value="P:chromatin organization"/>
    <property type="evidence" value="ECO:0007669"/>
    <property type="project" value="UniProtKB-ARBA"/>
</dbReference>
<evidence type="ECO:0000313" key="3">
    <source>
        <dbReference type="EMBL" id="EJC97367.1"/>
    </source>
</evidence>
<evidence type="ECO:0000256" key="1">
    <source>
        <dbReference type="ARBA" id="ARBA00023117"/>
    </source>
</evidence>
<dbReference type="RefSeq" id="XP_007272370.1">
    <property type="nucleotide sequence ID" value="XM_007272308.1"/>
</dbReference>
<protein>
    <recommendedName>
        <fullName evidence="5">Bromo domain-containing protein</fullName>
    </recommendedName>
</protein>
<reference evidence="4" key="1">
    <citation type="journal article" date="2012" name="Science">
        <title>The Paleozoic origin of enzymatic lignin decomposition reconstructed from 31 fungal genomes.</title>
        <authorList>
            <person name="Floudas D."/>
            <person name="Binder M."/>
            <person name="Riley R."/>
            <person name="Barry K."/>
            <person name="Blanchette R.A."/>
            <person name="Henrissat B."/>
            <person name="Martinez A.T."/>
            <person name="Otillar R."/>
            <person name="Spatafora J.W."/>
            <person name="Yadav J.S."/>
            <person name="Aerts A."/>
            <person name="Benoit I."/>
            <person name="Boyd A."/>
            <person name="Carlson A."/>
            <person name="Copeland A."/>
            <person name="Coutinho P.M."/>
            <person name="de Vries R.P."/>
            <person name="Ferreira P."/>
            <person name="Findley K."/>
            <person name="Foster B."/>
            <person name="Gaskell J."/>
            <person name="Glotzer D."/>
            <person name="Gorecki P."/>
            <person name="Heitman J."/>
            <person name="Hesse C."/>
            <person name="Hori C."/>
            <person name="Igarashi K."/>
            <person name="Jurgens J.A."/>
            <person name="Kallen N."/>
            <person name="Kersten P."/>
            <person name="Kohler A."/>
            <person name="Kuees U."/>
            <person name="Kumar T.K.A."/>
            <person name="Kuo A."/>
            <person name="LaButti K."/>
            <person name="Larrondo L.F."/>
            <person name="Lindquist E."/>
            <person name="Ling A."/>
            <person name="Lombard V."/>
            <person name="Lucas S."/>
            <person name="Lundell T."/>
            <person name="Martin R."/>
            <person name="McLaughlin D.J."/>
            <person name="Morgenstern I."/>
            <person name="Morin E."/>
            <person name="Murat C."/>
            <person name="Nagy L.G."/>
            <person name="Nolan M."/>
            <person name="Ohm R.A."/>
            <person name="Patyshakuliyeva A."/>
            <person name="Rokas A."/>
            <person name="Ruiz-Duenas F.J."/>
            <person name="Sabat G."/>
            <person name="Salamov A."/>
            <person name="Samejima M."/>
            <person name="Schmutz J."/>
            <person name="Slot J.C."/>
            <person name="St John F."/>
            <person name="Stenlid J."/>
            <person name="Sun H."/>
            <person name="Sun S."/>
            <person name="Syed K."/>
            <person name="Tsang A."/>
            <person name="Wiebenga A."/>
            <person name="Young D."/>
            <person name="Pisabarro A."/>
            <person name="Eastwood D.C."/>
            <person name="Martin F."/>
            <person name="Cullen D."/>
            <person name="Grigoriev I.V."/>
            <person name="Hibbett D.S."/>
        </authorList>
    </citation>
    <scope>NUCLEOTIDE SEQUENCE [LARGE SCALE GENOMIC DNA]</scope>
    <source>
        <strain evidence="4">MF3/22</strain>
    </source>
</reference>